<dbReference type="EMBL" id="JAABOA010008284">
    <property type="protein sequence ID" value="KAF9536001.1"/>
    <property type="molecule type" value="Genomic_DNA"/>
</dbReference>
<sequence>ILAYHFKRGAYNQESFTEFLPHLNAAESVFSSVKIHVRKEVIEAETLSGHVANALARITAAMATGWIREVGRNFELSVIGHRLGALYDTRQALPVEYDDPYVEHMDIVQNPELEDEVEVGE</sequence>
<evidence type="ECO:0000313" key="1">
    <source>
        <dbReference type="EMBL" id="KAF9536001.1"/>
    </source>
</evidence>
<feature type="non-terminal residue" evidence="1">
    <location>
        <position position="1"/>
    </location>
</feature>
<comment type="caution">
    <text evidence="1">The sequence shown here is derived from an EMBL/GenBank/DDBJ whole genome shotgun (WGS) entry which is preliminary data.</text>
</comment>
<evidence type="ECO:0000313" key="2">
    <source>
        <dbReference type="Proteomes" id="UP000780801"/>
    </source>
</evidence>
<dbReference type="OrthoDB" id="2424463at2759"/>
<feature type="non-terminal residue" evidence="1">
    <location>
        <position position="121"/>
    </location>
</feature>
<gene>
    <name evidence="1" type="ORF">BGW38_010350</name>
</gene>
<dbReference type="AlphaFoldDB" id="A0A9P6ETQ0"/>
<proteinExistence type="predicted"/>
<protein>
    <submittedName>
        <fullName evidence="1">Uncharacterized protein</fullName>
    </submittedName>
</protein>
<name>A0A9P6ETQ0_9FUNG</name>
<keyword evidence="2" id="KW-1185">Reference proteome</keyword>
<accession>A0A9P6ETQ0</accession>
<reference evidence="1" key="1">
    <citation type="journal article" date="2020" name="Fungal Divers.">
        <title>Resolving the Mortierellaceae phylogeny through synthesis of multi-gene phylogenetics and phylogenomics.</title>
        <authorList>
            <person name="Vandepol N."/>
            <person name="Liber J."/>
            <person name="Desiro A."/>
            <person name="Na H."/>
            <person name="Kennedy M."/>
            <person name="Barry K."/>
            <person name="Grigoriev I.V."/>
            <person name="Miller A.N."/>
            <person name="O'Donnell K."/>
            <person name="Stajich J.E."/>
            <person name="Bonito G."/>
        </authorList>
    </citation>
    <scope>NUCLEOTIDE SEQUENCE</scope>
    <source>
        <strain evidence="1">KOD1015</strain>
    </source>
</reference>
<dbReference type="Proteomes" id="UP000780801">
    <property type="component" value="Unassembled WGS sequence"/>
</dbReference>
<organism evidence="1 2">
    <name type="scientific">Lunasporangiospora selenospora</name>
    <dbReference type="NCBI Taxonomy" id="979761"/>
    <lineage>
        <taxon>Eukaryota</taxon>
        <taxon>Fungi</taxon>
        <taxon>Fungi incertae sedis</taxon>
        <taxon>Mucoromycota</taxon>
        <taxon>Mortierellomycotina</taxon>
        <taxon>Mortierellomycetes</taxon>
        <taxon>Mortierellales</taxon>
        <taxon>Mortierellaceae</taxon>
        <taxon>Lunasporangiospora</taxon>
    </lineage>
</organism>